<evidence type="ECO:0000256" key="5">
    <source>
        <dbReference type="ARBA" id="ARBA00023015"/>
    </source>
</evidence>
<evidence type="ECO:0000256" key="1">
    <source>
        <dbReference type="ARBA" id="ARBA00004123"/>
    </source>
</evidence>
<feature type="compositionally biased region" description="Basic and acidic residues" evidence="8">
    <location>
        <begin position="592"/>
        <end position="619"/>
    </location>
</feature>
<gene>
    <name evidence="10" type="ORF">B0A52_05577</name>
</gene>
<dbReference type="GO" id="GO:0035267">
    <property type="term" value="C:NuA4 histone acetyltransferase complex"/>
    <property type="evidence" value="ECO:0007669"/>
    <property type="project" value="InterPro"/>
</dbReference>
<dbReference type="PANTHER" id="PTHR12855">
    <property type="entry name" value="DNA METHYLTRANSFERASE 1-ASSOCIATED PROTEIN 1 FAMILY MEMBER"/>
    <property type="match status" value="1"/>
</dbReference>
<keyword evidence="7" id="KW-0539">Nucleus</keyword>
<comment type="similarity">
    <text evidence="2">Belongs to the SWC4 family.</text>
</comment>
<dbReference type="EMBL" id="NAJM01000024">
    <property type="protein sequence ID" value="RVX70244.1"/>
    <property type="molecule type" value="Genomic_DNA"/>
</dbReference>
<dbReference type="Gene3D" id="1.10.10.60">
    <property type="entry name" value="Homeodomain-like"/>
    <property type="match status" value="1"/>
</dbReference>
<organism evidence="10 11">
    <name type="scientific">Exophiala mesophila</name>
    <name type="common">Black yeast-like fungus</name>
    <dbReference type="NCBI Taxonomy" id="212818"/>
    <lineage>
        <taxon>Eukaryota</taxon>
        <taxon>Fungi</taxon>
        <taxon>Dikarya</taxon>
        <taxon>Ascomycota</taxon>
        <taxon>Pezizomycotina</taxon>
        <taxon>Eurotiomycetes</taxon>
        <taxon>Chaetothyriomycetidae</taxon>
        <taxon>Chaetothyriales</taxon>
        <taxon>Herpotrichiellaceae</taxon>
        <taxon>Exophiala</taxon>
    </lineage>
</organism>
<evidence type="ECO:0000256" key="3">
    <source>
        <dbReference type="ARBA" id="ARBA00019132"/>
    </source>
</evidence>
<dbReference type="Pfam" id="PF16282">
    <property type="entry name" value="SANT_DAMP1_like"/>
    <property type="match status" value="1"/>
</dbReference>
<comment type="subcellular location">
    <subcellularLocation>
        <location evidence="1">Nucleus</location>
    </subcellularLocation>
</comment>
<feature type="compositionally biased region" description="Polar residues" evidence="8">
    <location>
        <begin position="577"/>
        <end position="589"/>
    </location>
</feature>
<dbReference type="GO" id="GO:0006338">
    <property type="term" value="P:chromatin remodeling"/>
    <property type="evidence" value="ECO:0007669"/>
    <property type="project" value="InterPro"/>
</dbReference>
<evidence type="ECO:0000256" key="4">
    <source>
        <dbReference type="ARBA" id="ARBA00022853"/>
    </source>
</evidence>
<feature type="compositionally biased region" description="Low complexity" evidence="8">
    <location>
        <begin position="364"/>
        <end position="376"/>
    </location>
</feature>
<feature type="compositionally biased region" description="Basic and acidic residues" evidence="8">
    <location>
        <begin position="557"/>
        <end position="574"/>
    </location>
</feature>
<proteinExistence type="inferred from homology"/>
<feature type="compositionally biased region" description="Acidic residues" evidence="8">
    <location>
        <begin position="631"/>
        <end position="652"/>
    </location>
</feature>
<dbReference type="AlphaFoldDB" id="A0A438N3I2"/>
<feature type="compositionally biased region" description="Basic and acidic residues" evidence="8">
    <location>
        <begin position="380"/>
        <end position="397"/>
    </location>
</feature>
<feature type="compositionally biased region" description="Low complexity" evidence="8">
    <location>
        <begin position="536"/>
        <end position="552"/>
    </location>
</feature>
<evidence type="ECO:0000256" key="6">
    <source>
        <dbReference type="ARBA" id="ARBA00023163"/>
    </source>
</evidence>
<keyword evidence="6" id="KW-0804">Transcription</keyword>
<feature type="compositionally biased region" description="Acidic residues" evidence="8">
    <location>
        <begin position="686"/>
        <end position="739"/>
    </location>
</feature>
<feature type="domain" description="DAMP1 SANT/Myb-like" evidence="9">
    <location>
        <begin position="138"/>
        <end position="239"/>
    </location>
</feature>
<comment type="caution">
    <text evidence="10">The sequence shown here is derived from an EMBL/GenBank/DDBJ whole genome shotgun (WGS) entry which is preliminary data.</text>
</comment>
<dbReference type="InterPro" id="IPR032563">
    <property type="entry name" value="DAMP1_SANT-like"/>
</dbReference>
<evidence type="ECO:0000259" key="9">
    <source>
        <dbReference type="Pfam" id="PF16282"/>
    </source>
</evidence>
<evidence type="ECO:0000256" key="7">
    <source>
        <dbReference type="ARBA" id="ARBA00023242"/>
    </source>
</evidence>
<feature type="compositionally biased region" description="Acidic residues" evidence="8">
    <location>
        <begin position="664"/>
        <end position="677"/>
    </location>
</feature>
<keyword evidence="5" id="KW-0805">Transcription regulation</keyword>
<protein>
    <recommendedName>
        <fullName evidence="3">SWR1-complex protein 4</fullName>
    </recommendedName>
</protein>
<feature type="region of interest" description="Disordered" evidence="8">
    <location>
        <begin position="354"/>
        <end position="439"/>
    </location>
</feature>
<name>A0A438N3I2_EXOME</name>
<feature type="compositionally biased region" description="Acidic residues" evidence="8">
    <location>
        <begin position="799"/>
        <end position="815"/>
    </location>
</feature>
<sequence>MASSSDIRDIMNLGQAGPRQPAPKKKKHHESQVRMTGINREIQALMGDSVPPIAIVDHPQYKSRPSLARSFVPRHWDQRSFKHGGRNDGLVLKHWKRAIAGSNRPPVAASDTDVQMTNDETSKQLPVPLEYQYEDEYPSHKWNVAVAIPSYNDDQYDSLLKSDDWSRQETDYLMDLCRNYDLRWLLIADRYDEKAINQPSAYSQEGNQPPPEITAQPVYPPRTMEALKSRYYGIAAKLMEVQTPASNMTQAEFQLWEKMRNFDVKTETLRKSMAEKLFERTKDEADEERILLEELYRITKNEDDFIKARKELYSRLEPVLPIRRTERGEEQSTAMYQTSAGLSMLLQSLLAKEKRMKRPAVPGSAESTAAAAATSTPTEQKQEKNKHANHSSRRDTTDTQAEDATPVPQKKGSAAAAPPNIRILTPQEETRFGVSRPQERLTSGVQFRHEKINRLTMAKSQTQTTKIQAALTELGIPARLLMPTERVCREFERLTTEINILLDARKVNEKLSSEIKVLEEARRIRLGLPKEGEPQAATTATTTATPAAPATASGLEPKTEPMEVDSSKVNEELAKATSENAPTADTNQDAKAPSRELRKKTKTPEVAERQASSTKDRQPKPQADSSKMEVDDGEDADAAGDAEGEDDADADADASSTRKKADADSDNDDEEDEEEQESGVANDSDNNQDDDDEDEEDEQEYSQAQVEEDDDDEEDDTNQLGVDEDEDEEEEEEDEDAESDPVVVAETPDEEDEDQDEEDAEAEAENDEDEDEDAEEDEEEEEEEEEADGTATPASGNVEQEDDDEEEEEAEEEVAEPPPPTSSTHLSATSGRGHKRSASVLSEASKAGSNRSGLGRKKRR</sequence>
<dbReference type="GO" id="GO:0003714">
    <property type="term" value="F:transcription corepressor activity"/>
    <property type="evidence" value="ECO:0007669"/>
    <property type="project" value="TreeGrafter"/>
</dbReference>
<dbReference type="InterPro" id="IPR027109">
    <property type="entry name" value="Swc4/Dmap1"/>
</dbReference>
<evidence type="ECO:0000256" key="8">
    <source>
        <dbReference type="SAM" id="MobiDB-lite"/>
    </source>
</evidence>
<evidence type="ECO:0000256" key="2">
    <source>
        <dbReference type="ARBA" id="ARBA00006918"/>
    </source>
</evidence>
<dbReference type="GO" id="GO:0000122">
    <property type="term" value="P:negative regulation of transcription by RNA polymerase II"/>
    <property type="evidence" value="ECO:0007669"/>
    <property type="project" value="TreeGrafter"/>
</dbReference>
<evidence type="ECO:0000313" key="10">
    <source>
        <dbReference type="EMBL" id="RVX70244.1"/>
    </source>
</evidence>
<accession>A0A438N3I2</accession>
<feature type="region of interest" description="Disordered" evidence="8">
    <location>
        <begin position="528"/>
        <end position="860"/>
    </location>
</feature>
<evidence type="ECO:0000313" key="11">
    <source>
        <dbReference type="Proteomes" id="UP000288859"/>
    </source>
</evidence>
<dbReference type="PANTHER" id="PTHR12855:SF10">
    <property type="entry name" value="DNA METHYLTRANSFERASE 1-ASSOCIATED PROTEIN 1"/>
    <property type="match status" value="1"/>
</dbReference>
<dbReference type="GO" id="GO:0000812">
    <property type="term" value="C:Swr1 complex"/>
    <property type="evidence" value="ECO:0007669"/>
    <property type="project" value="TreeGrafter"/>
</dbReference>
<dbReference type="OrthoDB" id="19740at2759"/>
<keyword evidence="4" id="KW-0156">Chromatin regulator</keyword>
<dbReference type="GO" id="GO:0006281">
    <property type="term" value="P:DNA repair"/>
    <property type="evidence" value="ECO:0007669"/>
    <property type="project" value="InterPro"/>
</dbReference>
<reference evidence="10 11" key="1">
    <citation type="submission" date="2017-03" db="EMBL/GenBank/DDBJ databases">
        <title>Genomes of endolithic fungi from Antarctica.</title>
        <authorList>
            <person name="Coleine C."/>
            <person name="Masonjones S."/>
            <person name="Stajich J.E."/>
        </authorList>
    </citation>
    <scope>NUCLEOTIDE SEQUENCE [LARGE SCALE GENOMIC DNA]</scope>
    <source>
        <strain evidence="10 11">CCFEE 6314</strain>
    </source>
</reference>
<feature type="compositionally biased region" description="Acidic residues" evidence="8">
    <location>
        <begin position="747"/>
        <end position="788"/>
    </location>
</feature>
<dbReference type="VEuPathDB" id="FungiDB:PV10_08324"/>
<dbReference type="Proteomes" id="UP000288859">
    <property type="component" value="Unassembled WGS sequence"/>
</dbReference>
<feature type="compositionally biased region" description="Polar residues" evidence="8">
    <location>
        <begin position="839"/>
        <end position="852"/>
    </location>
</feature>
<feature type="region of interest" description="Disordered" evidence="8">
    <location>
        <begin position="1"/>
        <end position="32"/>
    </location>
</feature>